<keyword evidence="3" id="KW-1185">Reference proteome</keyword>
<reference evidence="2 3" key="1">
    <citation type="journal article" date="2017" name="Genome Biol. Evol.">
        <title>Phytophthora megakarya and P. palmivora, closely related causal agents of cacao black pod rot, underwent increases in genome sizes and gene numbers by different mechanisms.</title>
        <authorList>
            <person name="Ali S.S."/>
            <person name="Shao J."/>
            <person name="Lary D.J."/>
            <person name="Kronmiller B."/>
            <person name="Shen D."/>
            <person name="Strem M.D."/>
            <person name="Amoako-Attah I."/>
            <person name="Akrofi A.Y."/>
            <person name="Begoude B.A."/>
            <person name="Ten Hoopen G.M."/>
            <person name="Coulibaly K."/>
            <person name="Kebe B.I."/>
            <person name="Melnick R.L."/>
            <person name="Guiltinan M.J."/>
            <person name="Tyler B.M."/>
            <person name="Meinhardt L.W."/>
            <person name="Bailey B.A."/>
        </authorList>
    </citation>
    <scope>NUCLEOTIDE SEQUENCE [LARGE SCALE GENOMIC DNA]</scope>
    <source>
        <strain evidence="3">sbr112.9</strain>
    </source>
</reference>
<organism evidence="2 3">
    <name type="scientific">Phytophthora palmivora</name>
    <dbReference type="NCBI Taxonomy" id="4796"/>
    <lineage>
        <taxon>Eukaryota</taxon>
        <taxon>Sar</taxon>
        <taxon>Stramenopiles</taxon>
        <taxon>Oomycota</taxon>
        <taxon>Peronosporomycetes</taxon>
        <taxon>Peronosporales</taxon>
        <taxon>Peronosporaceae</taxon>
        <taxon>Phytophthora</taxon>
    </lineage>
</organism>
<comment type="caution">
    <text evidence="2">The sequence shown here is derived from an EMBL/GenBank/DDBJ whole genome shotgun (WGS) entry which is preliminary data.</text>
</comment>
<accession>A0A2P4YU58</accession>
<gene>
    <name evidence="2" type="ORF">PHPALM_715</name>
</gene>
<feature type="compositionally biased region" description="Basic and acidic residues" evidence="1">
    <location>
        <begin position="141"/>
        <end position="152"/>
    </location>
</feature>
<dbReference type="EMBL" id="NCKW01000105">
    <property type="protein sequence ID" value="POM81331.1"/>
    <property type="molecule type" value="Genomic_DNA"/>
</dbReference>
<feature type="compositionally biased region" description="Acidic residues" evidence="1">
    <location>
        <begin position="163"/>
        <end position="173"/>
    </location>
</feature>
<evidence type="ECO:0000256" key="1">
    <source>
        <dbReference type="SAM" id="MobiDB-lite"/>
    </source>
</evidence>
<dbReference type="Proteomes" id="UP000237271">
    <property type="component" value="Unassembled WGS sequence"/>
</dbReference>
<sequence>MAKIQYERGGADAADHVEQFLLNCGDDDIVDMLYPLQLNDIHRVEQIINKKILGEKRKKQRDRLVSGRSRDEMRRDDRRNDRRRDDKRDGRRDDKRDVRREDRSSGRRREESRDRRINTADYVVEELYGSTGHIEAGRGQISRDAELYHSGDSDGYSAHGQDEDAESEDDTDYVDAGFTNQ</sequence>
<protein>
    <submittedName>
        <fullName evidence="2">Uncharacterized protein</fullName>
    </submittedName>
</protein>
<feature type="region of interest" description="Disordered" evidence="1">
    <location>
        <begin position="135"/>
        <end position="181"/>
    </location>
</feature>
<dbReference type="OrthoDB" id="10504801at2759"/>
<proteinExistence type="predicted"/>
<evidence type="ECO:0000313" key="2">
    <source>
        <dbReference type="EMBL" id="POM81331.1"/>
    </source>
</evidence>
<feature type="region of interest" description="Disordered" evidence="1">
    <location>
        <begin position="56"/>
        <end position="114"/>
    </location>
</feature>
<dbReference type="AlphaFoldDB" id="A0A2P4YU58"/>
<evidence type="ECO:0000313" key="3">
    <source>
        <dbReference type="Proteomes" id="UP000237271"/>
    </source>
</evidence>
<name>A0A2P4YU58_9STRA</name>
<feature type="compositionally biased region" description="Basic and acidic residues" evidence="1">
    <location>
        <begin position="62"/>
        <end position="114"/>
    </location>
</feature>